<evidence type="ECO:0000256" key="1">
    <source>
        <dbReference type="ARBA" id="ARBA00022723"/>
    </source>
</evidence>
<keyword evidence="2" id="KW-0560">Oxidoreductase</keyword>
<sequence>MAGGLTSPPIRRSSPRWSLESDNVDQIDTARRLRQMWIEAAFVGPPLRTGRGGRRRAATAQRAREREREREMASVASFPVINMENLETEERGAAMEVIRDACENWGFFEMLNHGIPHELMDEVERVSKAHYANCREEKFKEFARRTLEAGEKGADVKGIDWESTFFVRHRPVSNLADLPDVDDHYRQVMKQFASEIEKLSERVLDLLCENLGLEKGYLKKAFAGSNGPTFGTKVSSYPPCPRPDLLLLYLRHRLPKRHRCPRRERQRSGRGEADADDDDDMDMARWS</sequence>
<protein>
    <recommendedName>
        <fullName evidence="5">Non-haem dioxygenase N-terminal domain-containing protein</fullName>
    </recommendedName>
</protein>
<dbReference type="InterPro" id="IPR027443">
    <property type="entry name" value="IPNS-like_sf"/>
</dbReference>
<feature type="region of interest" description="Disordered" evidence="4">
    <location>
        <begin position="48"/>
        <end position="71"/>
    </location>
</feature>
<feature type="compositionally biased region" description="Basic and acidic residues" evidence="4">
    <location>
        <begin position="62"/>
        <end position="71"/>
    </location>
</feature>
<dbReference type="eggNOG" id="KOG0143">
    <property type="taxonomic scope" value="Eukaryota"/>
</dbReference>
<evidence type="ECO:0000256" key="2">
    <source>
        <dbReference type="ARBA" id="ARBA00023002"/>
    </source>
</evidence>
<reference evidence="6" key="2">
    <citation type="submission" date="2018-05" db="EMBL/GenBank/DDBJ databases">
        <title>OgluRS3 (Oryza glumaepatula Reference Sequence Version 3).</title>
        <authorList>
            <person name="Zhang J."/>
            <person name="Kudrna D."/>
            <person name="Lee S."/>
            <person name="Talag J."/>
            <person name="Welchert J."/>
            <person name="Wing R.A."/>
        </authorList>
    </citation>
    <scope>NUCLEOTIDE SEQUENCE [LARGE SCALE GENOMIC DNA]</scope>
</reference>
<dbReference type="Proteomes" id="UP000026961">
    <property type="component" value="Chromosome 2"/>
</dbReference>
<dbReference type="Gene3D" id="2.60.120.330">
    <property type="entry name" value="B-lactam Antibiotic, Isopenicillin N Synthase, Chain"/>
    <property type="match status" value="1"/>
</dbReference>
<proteinExistence type="predicted"/>
<evidence type="ECO:0000313" key="6">
    <source>
        <dbReference type="EnsemblPlants" id="OGLUM02G35280.1"/>
    </source>
</evidence>
<evidence type="ECO:0000313" key="7">
    <source>
        <dbReference type="Proteomes" id="UP000026961"/>
    </source>
</evidence>
<evidence type="ECO:0000256" key="4">
    <source>
        <dbReference type="SAM" id="MobiDB-lite"/>
    </source>
</evidence>
<keyword evidence="3" id="KW-0408">Iron</keyword>
<evidence type="ECO:0000259" key="5">
    <source>
        <dbReference type="Pfam" id="PF14226"/>
    </source>
</evidence>
<reference evidence="6" key="1">
    <citation type="submission" date="2015-04" db="UniProtKB">
        <authorList>
            <consortium name="EnsemblPlants"/>
        </authorList>
    </citation>
    <scope>IDENTIFICATION</scope>
</reference>
<dbReference type="GO" id="GO:0046872">
    <property type="term" value="F:metal ion binding"/>
    <property type="evidence" value="ECO:0007669"/>
    <property type="project" value="UniProtKB-KW"/>
</dbReference>
<dbReference type="GO" id="GO:0016491">
    <property type="term" value="F:oxidoreductase activity"/>
    <property type="evidence" value="ECO:0007669"/>
    <property type="project" value="UniProtKB-KW"/>
</dbReference>
<accession>A0A0D9YZ06</accession>
<dbReference type="Pfam" id="PF14226">
    <property type="entry name" value="DIOX_N"/>
    <property type="match status" value="1"/>
</dbReference>
<dbReference type="InterPro" id="IPR050295">
    <property type="entry name" value="Plant_2OG-oxidoreductases"/>
</dbReference>
<dbReference type="EnsemblPlants" id="OGLUM02G35280.1">
    <property type="protein sequence ID" value="OGLUM02G35280.1"/>
    <property type="gene ID" value="OGLUM02G35280"/>
</dbReference>
<keyword evidence="1" id="KW-0479">Metal-binding</keyword>
<dbReference type="STRING" id="40148.A0A0D9YZ06"/>
<feature type="domain" description="Non-haem dioxygenase N-terminal" evidence="5">
    <location>
        <begin position="79"/>
        <end position="141"/>
    </location>
</feature>
<keyword evidence="7" id="KW-1185">Reference proteome</keyword>
<dbReference type="AlphaFoldDB" id="A0A0D9YZ06"/>
<dbReference type="SUPFAM" id="SSF51197">
    <property type="entry name" value="Clavaminate synthase-like"/>
    <property type="match status" value="1"/>
</dbReference>
<organism evidence="6">
    <name type="scientific">Oryza glumipatula</name>
    <dbReference type="NCBI Taxonomy" id="40148"/>
    <lineage>
        <taxon>Eukaryota</taxon>
        <taxon>Viridiplantae</taxon>
        <taxon>Streptophyta</taxon>
        <taxon>Embryophyta</taxon>
        <taxon>Tracheophyta</taxon>
        <taxon>Spermatophyta</taxon>
        <taxon>Magnoliopsida</taxon>
        <taxon>Liliopsida</taxon>
        <taxon>Poales</taxon>
        <taxon>Poaceae</taxon>
        <taxon>BOP clade</taxon>
        <taxon>Oryzoideae</taxon>
        <taxon>Oryzeae</taxon>
        <taxon>Oryzinae</taxon>
        <taxon>Oryza</taxon>
    </lineage>
</organism>
<dbReference type="Gramene" id="OGLUM02G35280.1">
    <property type="protein sequence ID" value="OGLUM02G35280.1"/>
    <property type="gene ID" value="OGLUM02G35280"/>
</dbReference>
<feature type="region of interest" description="Disordered" evidence="4">
    <location>
        <begin position="259"/>
        <end position="287"/>
    </location>
</feature>
<dbReference type="InterPro" id="IPR026992">
    <property type="entry name" value="DIOX_N"/>
</dbReference>
<dbReference type="HOGENOM" id="CLU_971052_0_0_1"/>
<dbReference type="PANTHER" id="PTHR47991">
    <property type="entry name" value="OXOGLUTARATE/IRON-DEPENDENT DIOXYGENASE"/>
    <property type="match status" value="1"/>
</dbReference>
<name>A0A0D9YZ06_9ORYZ</name>
<evidence type="ECO:0000256" key="3">
    <source>
        <dbReference type="ARBA" id="ARBA00023004"/>
    </source>
</evidence>